<dbReference type="RefSeq" id="WP_304122179.1">
    <property type="nucleotide sequence ID" value="NZ_DYZA01000124.1"/>
</dbReference>
<proteinExistence type="predicted"/>
<evidence type="ECO:0000259" key="3">
    <source>
        <dbReference type="Pfam" id="PF00294"/>
    </source>
</evidence>
<dbReference type="GO" id="GO:0005829">
    <property type="term" value="C:cytosol"/>
    <property type="evidence" value="ECO:0007669"/>
    <property type="project" value="TreeGrafter"/>
</dbReference>
<evidence type="ECO:0000256" key="1">
    <source>
        <dbReference type="ARBA" id="ARBA00022679"/>
    </source>
</evidence>
<gene>
    <name evidence="4" type="ORF">K8W16_06300</name>
</gene>
<name>A0A921AW65_9BACT</name>
<evidence type="ECO:0000313" key="4">
    <source>
        <dbReference type="EMBL" id="HJD97238.1"/>
    </source>
</evidence>
<dbReference type="Proteomes" id="UP000698963">
    <property type="component" value="Unassembled WGS sequence"/>
</dbReference>
<accession>A0A921AW65</accession>
<evidence type="ECO:0000256" key="2">
    <source>
        <dbReference type="ARBA" id="ARBA00022777"/>
    </source>
</evidence>
<feature type="domain" description="Carbohydrate kinase PfkB" evidence="3">
    <location>
        <begin position="2"/>
        <end position="280"/>
    </location>
</feature>
<dbReference type="PANTHER" id="PTHR10584:SF157">
    <property type="entry name" value="SULFOFRUCTOSE KINASE"/>
    <property type="match status" value="1"/>
</dbReference>
<dbReference type="Gene3D" id="3.40.1190.20">
    <property type="match status" value="1"/>
</dbReference>
<dbReference type="InterPro" id="IPR011611">
    <property type="entry name" value="PfkB_dom"/>
</dbReference>
<sequence length="303" mass="32172">MNIVCIGNLFLDRVYQVSELMSRPQKLGTTSVTMRGGGPAPTAAIAASRLGVKTAFWGRVGDDAEGRWLKDLLAGKGVDISGMVTCPNSRTSSSCIMVDPAGDRQILAYTDPAMDIGAEALPVDTLDADTLILSDMRWLSVMPHVMDEAEKRGIKVLLDVDVVSDDPRYLACVKRADYVICADLGMKKMLGMDDTMEALTELGRMCKGIVAATQGVEGSLWNIDGVISRVPTFPDVPVTDSTGAGDVFHGAMAASLAQGYGVLEAARRASATSTLLCRNGHGWDGIPTAAEVDAFLAERDGRV</sequence>
<dbReference type="PROSITE" id="PS00584">
    <property type="entry name" value="PFKB_KINASES_2"/>
    <property type="match status" value="1"/>
</dbReference>
<organism evidence="4 5">
    <name type="scientific">Mailhella massiliensis</name>
    <dbReference type="NCBI Taxonomy" id="1903261"/>
    <lineage>
        <taxon>Bacteria</taxon>
        <taxon>Pseudomonadati</taxon>
        <taxon>Thermodesulfobacteriota</taxon>
        <taxon>Desulfovibrionia</taxon>
        <taxon>Desulfovibrionales</taxon>
        <taxon>Desulfovibrionaceae</taxon>
        <taxon>Mailhella</taxon>
    </lineage>
</organism>
<dbReference type="PANTHER" id="PTHR10584">
    <property type="entry name" value="SUGAR KINASE"/>
    <property type="match status" value="1"/>
</dbReference>
<reference evidence="4" key="2">
    <citation type="submission" date="2021-09" db="EMBL/GenBank/DDBJ databases">
        <authorList>
            <person name="Gilroy R."/>
        </authorList>
    </citation>
    <scope>NUCLEOTIDE SEQUENCE</scope>
    <source>
        <strain evidence="4">ChiGjej2B2-19336</strain>
    </source>
</reference>
<dbReference type="GO" id="GO:0016301">
    <property type="term" value="F:kinase activity"/>
    <property type="evidence" value="ECO:0007669"/>
    <property type="project" value="UniProtKB-KW"/>
</dbReference>
<keyword evidence="1" id="KW-0808">Transferase</keyword>
<dbReference type="InterPro" id="IPR002173">
    <property type="entry name" value="Carboh/pur_kinase_PfkB_CS"/>
</dbReference>
<dbReference type="AlphaFoldDB" id="A0A921AW65"/>
<dbReference type="SUPFAM" id="SSF53613">
    <property type="entry name" value="Ribokinase-like"/>
    <property type="match status" value="1"/>
</dbReference>
<dbReference type="EMBL" id="DYZA01000124">
    <property type="protein sequence ID" value="HJD97238.1"/>
    <property type="molecule type" value="Genomic_DNA"/>
</dbReference>
<protein>
    <submittedName>
        <fullName evidence="4">Carbohydrate kinase family protein</fullName>
    </submittedName>
</protein>
<keyword evidence="2 4" id="KW-0418">Kinase</keyword>
<dbReference type="InterPro" id="IPR029056">
    <property type="entry name" value="Ribokinase-like"/>
</dbReference>
<comment type="caution">
    <text evidence="4">The sequence shown here is derived from an EMBL/GenBank/DDBJ whole genome shotgun (WGS) entry which is preliminary data.</text>
</comment>
<evidence type="ECO:0000313" key="5">
    <source>
        <dbReference type="Proteomes" id="UP000698963"/>
    </source>
</evidence>
<dbReference type="Pfam" id="PF00294">
    <property type="entry name" value="PfkB"/>
    <property type="match status" value="1"/>
</dbReference>
<reference evidence="4" key="1">
    <citation type="journal article" date="2021" name="PeerJ">
        <title>Extensive microbial diversity within the chicken gut microbiome revealed by metagenomics and culture.</title>
        <authorList>
            <person name="Gilroy R."/>
            <person name="Ravi A."/>
            <person name="Getino M."/>
            <person name="Pursley I."/>
            <person name="Horton D.L."/>
            <person name="Alikhan N.F."/>
            <person name="Baker D."/>
            <person name="Gharbi K."/>
            <person name="Hall N."/>
            <person name="Watson M."/>
            <person name="Adriaenssens E.M."/>
            <person name="Foster-Nyarko E."/>
            <person name="Jarju S."/>
            <person name="Secka A."/>
            <person name="Antonio M."/>
            <person name="Oren A."/>
            <person name="Chaudhuri R.R."/>
            <person name="La Ragione R."/>
            <person name="Hildebrand F."/>
            <person name="Pallen M.J."/>
        </authorList>
    </citation>
    <scope>NUCLEOTIDE SEQUENCE</scope>
    <source>
        <strain evidence="4">ChiGjej2B2-19336</strain>
    </source>
</reference>